<reference evidence="1" key="1">
    <citation type="journal article" date="2011" name="PLoS Biol.">
        <title>Gene gain and loss during evolution of obligate parasitism in the white rust pathogen of Arabidopsis thaliana.</title>
        <authorList>
            <person name="Kemen E."/>
            <person name="Gardiner A."/>
            <person name="Schultz-Larsen T."/>
            <person name="Kemen A.C."/>
            <person name="Balmuth A.L."/>
            <person name="Robert-Seilaniantz A."/>
            <person name="Bailey K."/>
            <person name="Holub E."/>
            <person name="Studholme D.J."/>
            <person name="Maclean D."/>
            <person name="Jones J.D."/>
        </authorList>
    </citation>
    <scope>NUCLEOTIDE SEQUENCE</scope>
</reference>
<dbReference type="AlphaFoldDB" id="F0X0I2"/>
<gene>
    <name evidence="1" type="primary">AlNc14C496G11926</name>
    <name evidence="1" type="ORF">ALNC14_134160</name>
</gene>
<sequence>MSPSKNPPAKTMEESDEAVEAKMDQIMKLLQRLGNRLDKHEVERSVGSPVPASPIRDERVFGARISEVQGLTISSLEEKTMQQRGNRLVKALSKP</sequence>
<dbReference type="HOGENOM" id="CLU_184807_0_0_1"/>
<accession>F0X0I2</accession>
<evidence type="ECO:0000313" key="1">
    <source>
        <dbReference type="EMBL" id="CCA27272.1"/>
    </source>
</evidence>
<dbReference type="EMBL" id="FR824533">
    <property type="protein sequence ID" value="CCA27272.1"/>
    <property type="molecule type" value="Genomic_DNA"/>
</dbReference>
<organism evidence="1">
    <name type="scientific">Albugo laibachii Nc14</name>
    <dbReference type="NCBI Taxonomy" id="890382"/>
    <lineage>
        <taxon>Eukaryota</taxon>
        <taxon>Sar</taxon>
        <taxon>Stramenopiles</taxon>
        <taxon>Oomycota</taxon>
        <taxon>Peronosporomycetes</taxon>
        <taxon>Albuginales</taxon>
        <taxon>Albuginaceae</taxon>
        <taxon>Albugo</taxon>
    </lineage>
</organism>
<name>F0X0I2_9STRA</name>
<protein>
    <submittedName>
        <fullName evidence="1">AlNc14C496G11926 protein</fullName>
    </submittedName>
</protein>
<proteinExistence type="predicted"/>
<reference evidence="1" key="2">
    <citation type="submission" date="2011-02" db="EMBL/GenBank/DDBJ databases">
        <authorList>
            <person name="MacLean D."/>
        </authorList>
    </citation>
    <scope>NUCLEOTIDE SEQUENCE</scope>
</reference>